<proteinExistence type="predicted"/>
<reference evidence="1" key="1">
    <citation type="submission" date="2022-05" db="EMBL/GenBank/DDBJ databases">
        <authorList>
            <person name="Park J.-S."/>
        </authorList>
    </citation>
    <scope>NUCLEOTIDE SEQUENCE</scope>
    <source>
        <strain evidence="1">2012CJ41-6</strain>
    </source>
</reference>
<evidence type="ECO:0000313" key="1">
    <source>
        <dbReference type="EMBL" id="MCL6286119.1"/>
    </source>
</evidence>
<dbReference type="EMBL" id="JAMFMB010000055">
    <property type="protein sequence ID" value="MCL6286119.1"/>
    <property type="molecule type" value="Genomic_DNA"/>
</dbReference>
<comment type="caution">
    <text evidence="1">The sequence shown here is derived from an EMBL/GenBank/DDBJ whole genome shotgun (WGS) entry which is preliminary data.</text>
</comment>
<name>A0ABT0Q8B4_9RHOB</name>
<protein>
    <recommendedName>
        <fullName evidence="3">Stress response protein</fullName>
    </recommendedName>
</protein>
<evidence type="ECO:0000313" key="2">
    <source>
        <dbReference type="Proteomes" id="UP001203880"/>
    </source>
</evidence>
<dbReference type="RefSeq" id="WP_249713564.1">
    <property type="nucleotide sequence ID" value="NZ_JAMFMB010000055.1"/>
</dbReference>
<keyword evidence="2" id="KW-1185">Reference proteome</keyword>
<accession>A0ABT0Q8B4</accession>
<organism evidence="1 2">
    <name type="scientific">Ruegeria spongiae</name>
    <dbReference type="NCBI Taxonomy" id="2942209"/>
    <lineage>
        <taxon>Bacteria</taxon>
        <taxon>Pseudomonadati</taxon>
        <taxon>Pseudomonadota</taxon>
        <taxon>Alphaproteobacteria</taxon>
        <taxon>Rhodobacterales</taxon>
        <taxon>Roseobacteraceae</taxon>
        <taxon>Ruegeria</taxon>
    </lineage>
</organism>
<sequence>MTEKLPDYLAQGEAARLFPVLSTTSKEGRTTSIVLACMVQIEELGAALLQSVGQKRGKRAQVHAFTEVVFKNQSKTIKDRPDGLVVLKVGSREWKALVETKVGNNTLDAEQIERYRALAKENGVDCVITISNQFATTPTAHPVEEVRKSRSKIPVYHWSWMHVVTTAELLISNEQVEDKDQLLLLNELRRFLNHESAGVQGFHRMPKEWGDLNKLVSSGGVVPARSPEAQIVVDAWHQETRDLSLILSRLVETSVSEKLSRKHINDPAQRKKDELLMLREHHQLQCTLDVPDTAAPIEVTADLKRRCVDVGMTIRAPEDKKSTKARLNWLLRQIKVDNMDGLYIRLLWPGASEPTQHLVSELREDIDICQEGKDHLVTHGFHVFLSKRLGGRFTQQANFISDLEEVVPLFYGEVGANLSVWKKAAPRIKHDKPTAEDVSIDAIAEDAEDFEG</sequence>
<evidence type="ECO:0008006" key="3">
    <source>
        <dbReference type="Google" id="ProtNLM"/>
    </source>
</evidence>
<dbReference type="Proteomes" id="UP001203880">
    <property type="component" value="Unassembled WGS sequence"/>
</dbReference>
<gene>
    <name evidence="1" type="ORF">M3P21_21665</name>
</gene>